<dbReference type="EMBL" id="FLUO01000001">
    <property type="protein sequence ID" value="SBV95054.1"/>
    <property type="molecule type" value="Genomic_DNA"/>
</dbReference>
<dbReference type="Pfam" id="PF13487">
    <property type="entry name" value="HD_5"/>
    <property type="match status" value="1"/>
</dbReference>
<dbReference type="PROSITE" id="PS51832">
    <property type="entry name" value="HD_GYP"/>
    <property type="match status" value="1"/>
</dbReference>
<dbReference type="CDD" id="cd00130">
    <property type="entry name" value="PAS"/>
    <property type="match status" value="1"/>
</dbReference>
<keyword evidence="1" id="KW-0812">Transmembrane</keyword>
<dbReference type="NCBIfam" id="TIGR00229">
    <property type="entry name" value="sensory_box"/>
    <property type="match status" value="1"/>
</dbReference>
<gene>
    <name evidence="4" type="ORF">KL86APRO_10587</name>
</gene>
<dbReference type="SUPFAM" id="SSF109604">
    <property type="entry name" value="HD-domain/PDEase-like"/>
    <property type="match status" value="1"/>
</dbReference>
<evidence type="ECO:0000259" key="3">
    <source>
        <dbReference type="PROSITE" id="PS51832"/>
    </source>
</evidence>
<dbReference type="InterPro" id="IPR000700">
    <property type="entry name" value="PAS-assoc_C"/>
</dbReference>
<dbReference type="Gene3D" id="1.10.3210.10">
    <property type="entry name" value="Hypothetical protein af1432"/>
    <property type="match status" value="1"/>
</dbReference>
<evidence type="ECO:0008006" key="5">
    <source>
        <dbReference type="Google" id="ProtNLM"/>
    </source>
</evidence>
<dbReference type="SUPFAM" id="SSF55785">
    <property type="entry name" value="PYP-like sensor domain (PAS domain)"/>
    <property type="match status" value="1"/>
</dbReference>
<dbReference type="InterPro" id="IPR037522">
    <property type="entry name" value="HD_GYP_dom"/>
</dbReference>
<dbReference type="AlphaFoldDB" id="A0A212J6M9"/>
<dbReference type="CDD" id="cd00077">
    <property type="entry name" value="HDc"/>
    <property type="match status" value="1"/>
</dbReference>
<dbReference type="PROSITE" id="PS50113">
    <property type="entry name" value="PAC"/>
    <property type="match status" value="1"/>
</dbReference>
<dbReference type="InterPro" id="IPR052020">
    <property type="entry name" value="Cyclic_di-GMP/3'3'-cGAMP_PDE"/>
</dbReference>
<dbReference type="Pfam" id="PF08448">
    <property type="entry name" value="PAS_4"/>
    <property type="match status" value="1"/>
</dbReference>
<feature type="domain" description="PAC" evidence="2">
    <location>
        <begin position="413"/>
        <end position="467"/>
    </location>
</feature>
<evidence type="ECO:0000259" key="2">
    <source>
        <dbReference type="PROSITE" id="PS50113"/>
    </source>
</evidence>
<evidence type="ECO:0000313" key="4">
    <source>
        <dbReference type="EMBL" id="SBV95054.1"/>
    </source>
</evidence>
<dbReference type="GO" id="GO:0008081">
    <property type="term" value="F:phosphoric diester hydrolase activity"/>
    <property type="evidence" value="ECO:0007669"/>
    <property type="project" value="UniProtKB-ARBA"/>
</dbReference>
<proteinExistence type="predicted"/>
<dbReference type="PANTHER" id="PTHR45228">
    <property type="entry name" value="CYCLIC DI-GMP PHOSPHODIESTERASE TM_0186-RELATED"/>
    <property type="match status" value="1"/>
</dbReference>
<reference evidence="4" key="1">
    <citation type="submission" date="2016-04" db="EMBL/GenBank/DDBJ databases">
        <authorList>
            <person name="Evans L.H."/>
            <person name="Alamgir A."/>
            <person name="Owens N."/>
            <person name="Weber N.D."/>
            <person name="Virtaneva K."/>
            <person name="Barbian K."/>
            <person name="Babar A."/>
            <person name="Rosenke K."/>
        </authorList>
    </citation>
    <scope>NUCLEOTIDE SEQUENCE</scope>
    <source>
        <strain evidence="4">86</strain>
    </source>
</reference>
<dbReference type="Gene3D" id="3.30.450.20">
    <property type="entry name" value="PAS domain"/>
    <property type="match status" value="1"/>
</dbReference>
<organism evidence="4">
    <name type="scientific">uncultured Alphaproteobacteria bacterium</name>
    <dbReference type="NCBI Taxonomy" id="91750"/>
    <lineage>
        <taxon>Bacteria</taxon>
        <taxon>Pseudomonadati</taxon>
        <taxon>Pseudomonadota</taxon>
        <taxon>Alphaproteobacteria</taxon>
        <taxon>environmental samples</taxon>
    </lineage>
</organism>
<feature type="transmembrane region" description="Helical" evidence="1">
    <location>
        <begin position="297"/>
        <end position="319"/>
    </location>
</feature>
<name>A0A212J6M9_9PROT</name>
<dbReference type="InterPro" id="IPR013656">
    <property type="entry name" value="PAS_4"/>
</dbReference>
<dbReference type="InterPro" id="IPR003607">
    <property type="entry name" value="HD/PDEase_dom"/>
</dbReference>
<feature type="domain" description="HD-GYP" evidence="3">
    <location>
        <begin position="465"/>
        <end position="655"/>
    </location>
</feature>
<dbReference type="InterPro" id="IPR000014">
    <property type="entry name" value="PAS"/>
</dbReference>
<dbReference type="InterPro" id="IPR035965">
    <property type="entry name" value="PAS-like_dom_sf"/>
</dbReference>
<protein>
    <recommendedName>
        <fullName evidence="5">PAS/PAC sensor protein</fullName>
    </recommendedName>
</protein>
<sequence>MTPTAGILGALPARRSGRTGIRTALALLLLLAVAGFGAGEWVIASRTEAILGAARHRAEVIVQGRGELVAGWLTRWSDATQPLRANPTVQIFAATMAARGPGATADADLLAYLQTVFDDYVGRRNEIAAARMLDGEGRAFLASARALALDEAQRALARDAAASGKGAVGLLRESEAGLVYDVFLPVFPAQALTSEAARRPVAVLALTVRAAPGLAEALAPGRTLDPGESVTLLQAEVAASANAALQPVSPDVLNAATDFAEAEGRYVLAEAVPGSPWQVLYARDADAVRGAIVTTRVVVDLLILAALACVAAGGAILWWRQTTQNSLELANQYKAFAAHVEAQHQLLNAINDAIAEEICVVDGNRRVVYVNTAFATQAGRAQAACIGEAVERLLPPALAQRYEIRDAGVLRGTAAPSEIVEDVAAEPHRWLLVSKAPLIGVDGQPSGVITVTRDITEGYTARERQRRTMEDTIRVLSSSVAAADPYLANHATRMREFALRIAAEFGCDAEEMETLGTAASLSQIGKIFLPRELIRKETRLTTEQRKTLAKHIDLALDALDGIAFELPVPETLALIHERLDGSGYPRGRAGEDINLLGRILAVADVFAARTEPRAYRDAVPSEDVIDILRKHPEKYDAEVVAVLERVVAEPQPAET</sequence>
<evidence type="ECO:0000256" key="1">
    <source>
        <dbReference type="SAM" id="Phobius"/>
    </source>
</evidence>
<accession>A0A212J6M9</accession>
<feature type="transmembrane region" description="Helical" evidence="1">
    <location>
        <begin position="20"/>
        <end position="43"/>
    </location>
</feature>
<keyword evidence="1" id="KW-0472">Membrane</keyword>
<keyword evidence="1" id="KW-1133">Transmembrane helix</keyword>